<protein>
    <submittedName>
        <fullName evidence="1">Uncharacterized protein</fullName>
    </submittedName>
</protein>
<accession>A0ABX1Z4L1</accession>
<organism evidence="1 2">
    <name type="scientific">Paenibacillus germinis</name>
    <dbReference type="NCBI Taxonomy" id="2654979"/>
    <lineage>
        <taxon>Bacteria</taxon>
        <taxon>Bacillati</taxon>
        <taxon>Bacillota</taxon>
        <taxon>Bacilli</taxon>
        <taxon>Bacillales</taxon>
        <taxon>Paenibacillaceae</taxon>
        <taxon>Paenibacillus</taxon>
    </lineage>
</organism>
<evidence type="ECO:0000313" key="2">
    <source>
        <dbReference type="Proteomes" id="UP000658690"/>
    </source>
</evidence>
<proteinExistence type="predicted"/>
<dbReference type="EMBL" id="WHOC01000107">
    <property type="protein sequence ID" value="NOU88322.1"/>
    <property type="molecule type" value="Genomic_DNA"/>
</dbReference>
<keyword evidence="2" id="KW-1185">Reference proteome</keyword>
<dbReference type="Proteomes" id="UP000658690">
    <property type="component" value="Unassembled WGS sequence"/>
</dbReference>
<dbReference type="RefSeq" id="WP_171691342.1">
    <property type="nucleotide sequence ID" value="NZ_WHOC01000107.1"/>
</dbReference>
<name>A0ABX1Z4L1_9BACL</name>
<evidence type="ECO:0000313" key="1">
    <source>
        <dbReference type="EMBL" id="NOU88322.1"/>
    </source>
</evidence>
<gene>
    <name evidence="1" type="ORF">GC102_21535</name>
</gene>
<sequence length="74" mass="8238">MITMEQIAAGERVRSNLLEAESGGEWIELLRGSAIGHKKIDAFPTVRASRLRLTILDSVETPLIRNFATYHVTS</sequence>
<comment type="caution">
    <text evidence="1">The sequence shown here is derived from an EMBL/GenBank/DDBJ whole genome shotgun (WGS) entry which is preliminary data.</text>
</comment>
<reference evidence="1 2" key="1">
    <citation type="submission" date="2019-10" db="EMBL/GenBank/DDBJ databases">
        <title>Description of Paenibacillus choica sp. nov.</title>
        <authorList>
            <person name="Carlier A."/>
            <person name="Qi S."/>
        </authorList>
    </citation>
    <scope>NUCLEOTIDE SEQUENCE [LARGE SCALE GENOMIC DNA]</scope>
    <source>
        <strain evidence="1 2">LMG 31460</strain>
    </source>
</reference>
<dbReference type="Gene3D" id="2.60.120.260">
    <property type="entry name" value="Galactose-binding domain-like"/>
    <property type="match status" value="1"/>
</dbReference>